<dbReference type="GO" id="GO:0005507">
    <property type="term" value="F:copper ion binding"/>
    <property type="evidence" value="ECO:0007669"/>
    <property type="project" value="InterPro"/>
</dbReference>
<evidence type="ECO:0000256" key="8">
    <source>
        <dbReference type="SAM" id="MobiDB-lite"/>
    </source>
</evidence>
<feature type="signal peptide" evidence="9">
    <location>
        <begin position="1"/>
        <end position="18"/>
    </location>
</feature>
<evidence type="ECO:0000259" key="10">
    <source>
        <dbReference type="Pfam" id="PF07732"/>
    </source>
</evidence>
<keyword evidence="2" id="KW-0479">Metal-binding</keyword>
<feature type="chain" id="PRO_5035451933" description="Plastocyanin-like domain-containing protein" evidence="9">
    <location>
        <begin position="19"/>
        <end position="250"/>
    </location>
</feature>
<dbReference type="SUPFAM" id="SSF49503">
    <property type="entry name" value="Cupredoxins"/>
    <property type="match status" value="1"/>
</dbReference>
<feature type="region of interest" description="Disordered" evidence="8">
    <location>
        <begin position="231"/>
        <end position="250"/>
    </location>
</feature>
<dbReference type="AlphaFoldDB" id="A0A8K0IZS1"/>
<evidence type="ECO:0000256" key="5">
    <source>
        <dbReference type="ARBA" id="ARBA00023002"/>
    </source>
</evidence>
<keyword evidence="6" id="KW-0186">Copper</keyword>
<dbReference type="PANTHER" id="PTHR11709">
    <property type="entry name" value="MULTI-COPPER OXIDASE"/>
    <property type="match status" value="1"/>
</dbReference>
<feature type="compositionally biased region" description="Polar residues" evidence="8">
    <location>
        <begin position="231"/>
        <end position="242"/>
    </location>
</feature>
<keyword evidence="12" id="KW-1185">Reference proteome</keyword>
<evidence type="ECO:0000256" key="3">
    <source>
        <dbReference type="ARBA" id="ARBA00022729"/>
    </source>
</evidence>
<proteinExistence type="inferred from homology"/>
<keyword evidence="5" id="KW-0560">Oxidoreductase</keyword>
<dbReference type="InterPro" id="IPR045087">
    <property type="entry name" value="Cu-oxidase_fam"/>
</dbReference>
<evidence type="ECO:0000256" key="1">
    <source>
        <dbReference type="ARBA" id="ARBA00010609"/>
    </source>
</evidence>
<name>A0A8K0IZS1_9HYPO</name>
<protein>
    <recommendedName>
        <fullName evidence="10">Plastocyanin-like domain-containing protein</fullName>
    </recommendedName>
</protein>
<evidence type="ECO:0000313" key="12">
    <source>
        <dbReference type="Proteomes" id="UP000811619"/>
    </source>
</evidence>
<dbReference type="InterPro" id="IPR008972">
    <property type="entry name" value="Cupredoxin"/>
</dbReference>
<dbReference type="FunFam" id="2.60.40.420:FF:000036">
    <property type="entry name" value="L-ascorbate oxidase"/>
    <property type="match status" value="1"/>
</dbReference>
<dbReference type="GO" id="GO:0016491">
    <property type="term" value="F:oxidoreductase activity"/>
    <property type="evidence" value="ECO:0007669"/>
    <property type="project" value="UniProtKB-KW"/>
</dbReference>
<organism evidence="11 12">
    <name type="scientific">Claviceps africana</name>
    <dbReference type="NCBI Taxonomy" id="83212"/>
    <lineage>
        <taxon>Eukaryota</taxon>
        <taxon>Fungi</taxon>
        <taxon>Dikarya</taxon>
        <taxon>Ascomycota</taxon>
        <taxon>Pezizomycotina</taxon>
        <taxon>Sordariomycetes</taxon>
        <taxon>Hypocreomycetidae</taxon>
        <taxon>Hypocreales</taxon>
        <taxon>Clavicipitaceae</taxon>
        <taxon>Claviceps</taxon>
    </lineage>
</organism>
<dbReference type="InterPro" id="IPR011707">
    <property type="entry name" value="Cu-oxidase-like_N"/>
</dbReference>
<dbReference type="EMBL" id="SRPY01001126">
    <property type="protein sequence ID" value="KAG5914375.1"/>
    <property type="molecule type" value="Genomic_DNA"/>
</dbReference>
<comment type="caution">
    <text evidence="11">The sequence shown here is derived from an EMBL/GenBank/DDBJ whole genome shotgun (WGS) entry which is preliminary data.</text>
</comment>
<evidence type="ECO:0000256" key="7">
    <source>
        <dbReference type="ARBA" id="ARBA00023180"/>
    </source>
</evidence>
<dbReference type="CDD" id="cd13850">
    <property type="entry name" value="CuRO_1_Abr2_like"/>
    <property type="match status" value="1"/>
</dbReference>
<gene>
    <name evidence="11" type="ORF">E4U42_000523</name>
</gene>
<dbReference type="PANTHER" id="PTHR11709:SF488">
    <property type="entry name" value="LACCASE-RELATED"/>
    <property type="match status" value="1"/>
</dbReference>
<comment type="similarity">
    <text evidence="1">Belongs to the multicopper oxidase family.</text>
</comment>
<feature type="domain" description="Plastocyanin-like" evidence="10">
    <location>
        <begin position="37"/>
        <end position="151"/>
    </location>
</feature>
<evidence type="ECO:0000256" key="6">
    <source>
        <dbReference type="ARBA" id="ARBA00023008"/>
    </source>
</evidence>
<accession>A0A8K0IZS1</accession>
<evidence type="ECO:0000256" key="9">
    <source>
        <dbReference type="SAM" id="SignalP"/>
    </source>
</evidence>
<dbReference type="Gene3D" id="2.60.40.420">
    <property type="entry name" value="Cupredoxins - blue copper proteins"/>
    <property type="match status" value="1"/>
</dbReference>
<sequence>MLLCWLLCVASLVPTCHGGRAPTDDRRARSRTFDLTISWERYAPDGFVREMLLVNGKSPGPVLEMEQDDWVVVRVHNKSPFNTSVHFHGIVQQGTPWSDGVPGVTQRPIAPGRDFTYRFRAAQYGSYWYHAHARSQIEDGLYGAMVIRPRPEIPKPFHLISEAPAAVRAMQHAERHVRPLILYDLNHLTSVQRADITARAVVETTCYDAILFNGKGRVTCLSEEDMAANLTPGQRSSLSTVPGQKLTDKG</sequence>
<dbReference type="Pfam" id="PF07732">
    <property type="entry name" value="Cu-oxidase_3"/>
    <property type="match status" value="1"/>
</dbReference>
<keyword evidence="4" id="KW-0677">Repeat</keyword>
<evidence type="ECO:0000256" key="4">
    <source>
        <dbReference type="ARBA" id="ARBA00022737"/>
    </source>
</evidence>
<keyword evidence="3 9" id="KW-0732">Signal</keyword>
<evidence type="ECO:0000313" key="11">
    <source>
        <dbReference type="EMBL" id="KAG5914375.1"/>
    </source>
</evidence>
<dbReference type="Proteomes" id="UP000811619">
    <property type="component" value="Unassembled WGS sequence"/>
</dbReference>
<evidence type="ECO:0000256" key="2">
    <source>
        <dbReference type="ARBA" id="ARBA00022723"/>
    </source>
</evidence>
<dbReference type="OrthoDB" id="2121828at2759"/>
<reference evidence="11" key="1">
    <citation type="journal article" date="2020" name="bioRxiv">
        <title>Whole genome comparisons of ergot fungi reveals the divergence and evolution of species within the genus Claviceps are the result of varying mechanisms driving genome evolution and host range expansion.</title>
        <authorList>
            <person name="Wyka S.A."/>
            <person name="Mondo S.J."/>
            <person name="Liu M."/>
            <person name="Dettman J."/>
            <person name="Nalam V."/>
            <person name="Broders K.D."/>
        </authorList>
    </citation>
    <scope>NUCLEOTIDE SEQUENCE</scope>
    <source>
        <strain evidence="11">CCC 489</strain>
    </source>
</reference>
<keyword evidence="7" id="KW-0325">Glycoprotein</keyword>